<evidence type="ECO:0000313" key="5">
    <source>
        <dbReference type="EMBL" id="MFC3104473.1"/>
    </source>
</evidence>
<dbReference type="HAMAP" id="MF_00057">
    <property type="entry name" value="KdsB"/>
    <property type="match status" value="1"/>
</dbReference>
<sequence length="251" mass="26402">MSFIVVIPARLASTRLPNKVLRELAGEPMLAHVCRAALASRAERVIVATDSTAIADAGQIAGAEVAMTRSDHSCGSDRIAEVVTTLALRDDQIVVNVQADEPLMPVVLIDQVGQALMDDPGAGMASARTPIVDAADFVNPNIVKVVSSASGRALYFSRAPIPFHRASGNQEVMGLGYRHLGIYAYRVAALKRFSAAPVSALEQHESLEQLRAFDLELGIAMVTAAQLPGPGVDTEADLIAVARLLEGPGSA</sequence>
<dbReference type="InterPro" id="IPR029044">
    <property type="entry name" value="Nucleotide-diphossugar_trans"/>
</dbReference>
<dbReference type="RefSeq" id="WP_380689641.1">
    <property type="nucleotide sequence ID" value="NZ_JBHRSS010000004.1"/>
</dbReference>
<proteinExistence type="inferred from homology"/>
<comment type="catalytic activity">
    <reaction evidence="4">
        <text>3-deoxy-alpha-D-manno-oct-2-ulosonate + CTP = CMP-3-deoxy-beta-D-manno-octulosonate + diphosphate</text>
        <dbReference type="Rhea" id="RHEA:23448"/>
        <dbReference type="ChEBI" id="CHEBI:33019"/>
        <dbReference type="ChEBI" id="CHEBI:37563"/>
        <dbReference type="ChEBI" id="CHEBI:85986"/>
        <dbReference type="ChEBI" id="CHEBI:85987"/>
        <dbReference type="EC" id="2.7.7.38"/>
    </reaction>
</comment>
<dbReference type="Pfam" id="PF02348">
    <property type="entry name" value="CTP_transf_3"/>
    <property type="match status" value="1"/>
</dbReference>
<evidence type="ECO:0000313" key="6">
    <source>
        <dbReference type="Proteomes" id="UP001595462"/>
    </source>
</evidence>
<keyword evidence="6" id="KW-1185">Reference proteome</keyword>
<keyword evidence="1 4" id="KW-0808">Transferase</keyword>
<dbReference type="InterPro" id="IPR004528">
    <property type="entry name" value="KdsB"/>
</dbReference>
<dbReference type="EC" id="2.7.7.38" evidence="4"/>
<dbReference type="Proteomes" id="UP001595462">
    <property type="component" value="Unassembled WGS sequence"/>
</dbReference>
<protein>
    <recommendedName>
        <fullName evidence="4">3-deoxy-manno-octulosonate cytidylyltransferase</fullName>
        <ecNumber evidence="4">2.7.7.38</ecNumber>
    </recommendedName>
    <alternativeName>
        <fullName evidence="4">CMP-2-keto-3-deoxyoctulosonic acid synthase</fullName>
        <shortName evidence="4">CKS</shortName>
        <shortName evidence="4">CMP-KDO synthase</shortName>
    </alternativeName>
</protein>
<dbReference type="EMBL" id="JBHRSS010000004">
    <property type="protein sequence ID" value="MFC3104473.1"/>
    <property type="molecule type" value="Genomic_DNA"/>
</dbReference>
<keyword evidence="4" id="KW-0963">Cytoplasm</keyword>
<evidence type="ECO:0000256" key="2">
    <source>
        <dbReference type="ARBA" id="ARBA00022695"/>
    </source>
</evidence>
<dbReference type="GO" id="GO:0008690">
    <property type="term" value="F:3-deoxy-manno-octulosonate cytidylyltransferase activity"/>
    <property type="evidence" value="ECO:0007669"/>
    <property type="project" value="UniProtKB-EC"/>
</dbReference>
<dbReference type="PANTHER" id="PTHR42866">
    <property type="entry name" value="3-DEOXY-MANNO-OCTULOSONATE CYTIDYLYLTRANSFERASE"/>
    <property type="match status" value="1"/>
</dbReference>
<evidence type="ECO:0000256" key="3">
    <source>
        <dbReference type="ARBA" id="ARBA00022985"/>
    </source>
</evidence>
<dbReference type="InterPro" id="IPR003329">
    <property type="entry name" value="Cytidylyl_trans"/>
</dbReference>
<comment type="pathway">
    <text evidence="4">Nucleotide-sugar biosynthesis; CMP-3-deoxy-D-manno-octulosonate biosynthesis; CMP-3-deoxy-D-manno-octulosonate from 3-deoxy-D-manno-octulosonate and CTP: step 1/1.</text>
</comment>
<evidence type="ECO:0000256" key="4">
    <source>
        <dbReference type="HAMAP-Rule" id="MF_00057"/>
    </source>
</evidence>
<comment type="caution">
    <text evidence="5">The sequence shown here is derived from an EMBL/GenBank/DDBJ whole genome shotgun (WGS) entry which is preliminary data.</text>
</comment>
<comment type="subcellular location">
    <subcellularLocation>
        <location evidence="4">Cytoplasm</location>
    </subcellularLocation>
</comment>
<evidence type="ECO:0000256" key="1">
    <source>
        <dbReference type="ARBA" id="ARBA00022679"/>
    </source>
</evidence>
<keyword evidence="3 4" id="KW-0448">Lipopolysaccharide biosynthesis</keyword>
<dbReference type="NCBIfam" id="TIGR00466">
    <property type="entry name" value="kdsB"/>
    <property type="match status" value="1"/>
</dbReference>
<dbReference type="PANTHER" id="PTHR42866:SF2">
    <property type="entry name" value="3-DEOXY-MANNO-OCTULOSONATE CYTIDYLYLTRANSFERASE, MITOCHONDRIAL"/>
    <property type="match status" value="1"/>
</dbReference>
<reference evidence="6" key="1">
    <citation type="journal article" date="2019" name="Int. J. Syst. Evol. Microbiol.">
        <title>The Global Catalogue of Microorganisms (GCM) 10K type strain sequencing project: providing services to taxonomists for standard genome sequencing and annotation.</title>
        <authorList>
            <consortium name="The Broad Institute Genomics Platform"/>
            <consortium name="The Broad Institute Genome Sequencing Center for Infectious Disease"/>
            <person name="Wu L."/>
            <person name="Ma J."/>
        </authorList>
    </citation>
    <scope>NUCLEOTIDE SEQUENCE [LARGE SCALE GENOMIC DNA]</scope>
    <source>
        <strain evidence="6">KCTC 52640</strain>
    </source>
</reference>
<accession>A0ABV7ERK3</accession>
<comment type="similarity">
    <text evidence="4">Belongs to the KdsB family.</text>
</comment>
<dbReference type="NCBIfam" id="NF003952">
    <property type="entry name" value="PRK05450.1-5"/>
    <property type="match status" value="1"/>
</dbReference>
<dbReference type="Gene3D" id="3.90.550.10">
    <property type="entry name" value="Spore Coat Polysaccharide Biosynthesis Protein SpsA, Chain A"/>
    <property type="match status" value="1"/>
</dbReference>
<gene>
    <name evidence="4 5" type="primary">kdsB</name>
    <name evidence="5" type="ORF">ACFOSU_11300</name>
</gene>
<keyword evidence="2 4" id="KW-0548">Nucleotidyltransferase</keyword>
<dbReference type="CDD" id="cd02517">
    <property type="entry name" value="CMP-KDO-Synthetase"/>
    <property type="match status" value="1"/>
</dbReference>
<organism evidence="5 6">
    <name type="scientific">Salinisphaera aquimarina</name>
    <dbReference type="NCBI Taxonomy" id="2094031"/>
    <lineage>
        <taxon>Bacteria</taxon>
        <taxon>Pseudomonadati</taxon>
        <taxon>Pseudomonadota</taxon>
        <taxon>Gammaproteobacteria</taxon>
        <taxon>Salinisphaerales</taxon>
        <taxon>Salinisphaeraceae</taxon>
        <taxon>Salinisphaera</taxon>
    </lineage>
</organism>
<comment type="function">
    <text evidence="4">Activates KDO (a required 8-carbon sugar) for incorporation into bacterial lipopolysaccharide in Gram-negative bacteria.</text>
</comment>
<dbReference type="SUPFAM" id="SSF53448">
    <property type="entry name" value="Nucleotide-diphospho-sugar transferases"/>
    <property type="match status" value="1"/>
</dbReference>
<name>A0ABV7ERK3_9GAMM</name>